<gene>
    <name evidence="3" type="ORF">RSSM_05030</name>
</gene>
<dbReference type="Gene3D" id="2.60.40.10">
    <property type="entry name" value="Immunoglobulins"/>
    <property type="match status" value="2"/>
</dbReference>
<evidence type="ECO:0000313" key="3">
    <source>
        <dbReference type="EMBL" id="EMI53523.1"/>
    </source>
</evidence>
<dbReference type="Pfam" id="PF20009">
    <property type="entry name" value="GEVED"/>
    <property type="match status" value="1"/>
</dbReference>
<dbReference type="SUPFAM" id="SSF63446">
    <property type="entry name" value="Type I dockerin domain"/>
    <property type="match status" value="1"/>
</dbReference>
<dbReference type="InterPro" id="IPR002105">
    <property type="entry name" value="Dockerin_1_rpt"/>
</dbReference>
<accession>M5UBZ3</accession>
<sequence>MFKSRRRPANLRRRRSFFERLESRQCLAGELLALELSVRDVHDRALTSEADRVAEVAVGDLVYLEVAYRDLRQDSQAVGAQLLTTAMTPSDPAVFRPVLTETQILIVGEEIENATSGTIFGSRVGQPGAYSSTLIDFVEDPIAEIARGLIQLGMQPNDFQINQLRRGAIQGEGRPFDADDFIFRIDYSVDFEGLDLPDVRLTPDLDIPVYTQTISTEPFLPDGSFNPNANLFDSVDFRSRSVPSSDPFGTSIYAPFFGAGVNPVTGSLFATVANFVPEESLPHAFDLPVLPVPFDAFSFLVRITDATDALTFTFSESGLEAALFGGLDGIGVSSADILLDQLSTVTITTTQPNRPPVVDGPIELTISEDNRNEVVNLLDRASDPDGDTLFIQSVQPIFGDQRGIELSPATSEILIDPAAYGVLRSGQSETIVFDFSITDGLAAVTNQLTVTISGRNDAPIALDDVFTVEGAGPHQLAVLDNDVDVDGDSLSIVSVSAISALGTVEIGLDGSMIYNPAAGYVGVETFSYTVSDGQETVTAEVSISVDNNTVDTIAPTVDRIYRSEPINALTDSDSLKFRVFFNEQVSGIDANDFVVLGTTAEITDIELVGENDYDITVAGGDLAALNARVGLSISETAEIEDLSGNPLLVPVIVVDSETFEVRNGQQHHFVTSVVSVPADAANPSSTTAAITAYAVHAGLLMAWIDFDADGQYQDDEKIFDSIALSAGLNLLTFDVPAGATIGMTDAVFRWASTYEDEVWLNGSEELTVMISSVDSGSVQVSLRQPGVIGWTTHDKQFEVLVDEQVVYRSPVESIVRVGLTGSDGDDQFRWPGELAGLDGVIDIDGGKGFDSLSLQNPETGLDLTSEFLWSVQAIDAIRLDDNVPNTISMTAEDIRDLPSHSSESLRVYLDPDDHLDFRSHLYRTSNTFALDGRLATRIGELSADVFPFFAPFDVLGKNWTNPLEPTDVNGSGDITALDALVIINELNRKQFVVGDSTTLVDPNVAPAAFPGFYYDVTQDGEVTALDALRVINRLNAGFRQEPMATGGGLPGTSVTISRAEFDPDRETTVTFRDSDGYRVTVNASSVTATSVTAPIPIWMDFDTLEFRTATVEVIVTQTDASGKQTKVFAENAITIDDLPQPDLPVGVLTRTYFSSLVSVSSQAIFDLREIATASENTVNVNSVVAEIQQVTASYQTIIDGVNSLLAGTIDRLELGSIQTAGGPIDLFLDIEGLAQFDRVVATWVTPNVESNEIQTLETFSAFQLAPIQIQQNSSSAEQSLDDLDEVERMFGPSANANVAEFRTKMEILRDITPLAASAVAIGVFVVAPSLLTGVTVAAISALSLYYLSGVSLAGTSAIQAMEGSNALLTRGDATQSTFEESTKFAEESSNTIAREMILQGVLAGLPSRIATNGAAAKAANDLLSQGSAVRDAIGTLDGDQPSIAKQIIDSFETIRENLDNSNTGISVDVSSLSFDVPKGGEATMTDKIVITNQGDEPVNVSLSNASSDYTVSPASGSIAAGGSLEVTVTLQQSTFNRQLQDSPQTFDSEILVKDAEGETIETVAVDVVVTAGDVTPSAEILEIIVPPGGVGATTFSLSNTGPIGSISNYELTTNTASNVNIVPVSGSNNRLPTNDPAEFNIEVRNIDPENLPTDLKLIVRQTDFDPAKETPVQIRVIMQQNVGITIDAEPDLRTSEDDSSAEHTATFTVRLDSRPTSDVTIQIMSSDDTEGRLEKSSLIFTPENWNVDQRVTVLGVDDDTVDGDIQYQIDFEVRSEDASYNALELEHVQLANVDNDITPPRLDATVQSVPNVVIVGQTFSFQVTVTNNGTTDITPTSDYFLKINSMELGSGFIRFDTPQYESCSLEGPNVFCSFDSLHAGQSTIFDFQATGLTESSRDYRWIVSLHKRSDPQFRGSIVNPGTQVTIVE</sequence>
<dbReference type="InterPro" id="IPR040853">
    <property type="entry name" value="RapA2_cadherin-like"/>
</dbReference>
<dbReference type="InterPro" id="IPR013783">
    <property type="entry name" value="Ig-like_fold"/>
</dbReference>
<dbReference type="EMBL" id="ANOH01000346">
    <property type="protein sequence ID" value="EMI53523.1"/>
    <property type="molecule type" value="Genomic_DNA"/>
</dbReference>
<evidence type="ECO:0000313" key="4">
    <source>
        <dbReference type="Proteomes" id="UP000011885"/>
    </source>
</evidence>
<dbReference type="InterPro" id="IPR045474">
    <property type="entry name" value="GEVED"/>
</dbReference>
<name>M5UBZ3_9BACT</name>
<keyword evidence="4" id="KW-1185">Reference proteome</keyword>
<dbReference type="PATRIC" id="fig|1263870.3.peg.5320"/>
<dbReference type="Pfam" id="PF17963">
    <property type="entry name" value="Big_9"/>
    <property type="match status" value="1"/>
</dbReference>
<dbReference type="RefSeq" id="WP_008684682.1">
    <property type="nucleotide sequence ID" value="NZ_ANOH01000346.1"/>
</dbReference>
<dbReference type="Pfam" id="PF00404">
    <property type="entry name" value="Dockerin_1"/>
    <property type="match status" value="1"/>
</dbReference>
<dbReference type="Pfam" id="PF17803">
    <property type="entry name" value="Cadherin_4"/>
    <property type="match status" value="1"/>
</dbReference>
<dbReference type="GO" id="GO:0004553">
    <property type="term" value="F:hydrolase activity, hydrolyzing O-glycosyl compounds"/>
    <property type="evidence" value="ECO:0007669"/>
    <property type="project" value="InterPro"/>
</dbReference>
<feature type="domain" description="GEVED" evidence="2">
    <location>
        <begin position="701"/>
        <end position="752"/>
    </location>
</feature>
<dbReference type="InterPro" id="IPR036439">
    <property type="entry name" value="Dockerin_dom_sf"/>
</dbReference>
<protein>
    <submittedName>
        <fullName evidence="3">Uncharacterized protein</fullName>
    </submittedName>
</protein>
<dbReference type="Gene3D" id="2.60.40.2810">
    <property type="match status" value="1"/>
</dbReference>
<reference evidence="3 4" key="1">
    <citation type="journal article" date="2013" name="Mar. Genomics">
        <title>Expression of sulfatases in Rhodopirellula baltica and the diversity of sulfatases in the genus Rhodopirellula.</title>
        <authorList>
            <person name="Wegner C.E."/>
            <person name="Richter-Heitmann T."/>
            <person name="Klindworth A."/>
            <person name="Klockow C."/>
            <person name="Richter M."/>
            <person name="Achstetter T."/>
            <person name="Glockner F.O."/>
            <person name="Harder J."/>
        </authorList>
    </citation>
    <scope>NUCLEOTIDE SEQUENCE [LARGE SCALE GENOMIC DNA]</scope>
    <source>
        <strain evidence="3 4">SM41</strain>
    </source>
</reference>
<evidence type="ECO:0000259" key="1">
    <source>
        <dbReference type="Pfam" id="PF17803"/>
    </source>
</evidence>
<proteinExistence type="predicted"/>
<comment type="caution">
    <text evidence="3">The sequence shown here is derived from an EMBL/GenBank/DDBJ whole genome shotgun (WGS) entry which is preliminary data.</text>
</comment>
<dbReference type="Proteomes" id="UP000011885">
    <property type="component" value="Unassembled WGS sequence"/>
</dbReference>
<feature type="domain" description="RapA2 cadherin-like" evidence="1">
    <location>
        <begin position="344"/>
        <end position="395"/>
    </location>
</feature>
<dbReference type="GO" id="GO:0000272">
    <property type="term" value="P:polysaccharide catabolic process"/>
    <property type="evidence" value="ECO:0007669"/>
    <property type="project" value="InterPro"/>
</dbReference>
<evidence type="ECO:0000259" key="2">
    <source>
        <dbReference type="Pfam" id="PF20009"/>
    </source>
</evidence>
<organism evidence="3 4">
    <name type="scientific">Rhodopirellula sallentina SM41</name>
    <dbReference type="NCBI Taxonomy" id="1263870"/>
    <lineage>
        <taxon>Bacteria</taxon>
        <taxon>Pseudomonadati</taxon>
        <taxon>Planctomycetota</taxon>
        <taxon>Planctomycetia</taxon>
        <taxon>Pirellulales</taxon>
        <taxon>Pirellulaceae</taxon>
        <taxon>Rhodopirellula</taxon>
    </lineage>
</organism>